<dbReference type="GO" id="GO:0032543">
    <property type="term" value="P:mitochondrial translation"/>
    <property type="evidence" value="ECO:0007669"/>
    <property type="project" value="TreeGrafter"/>
</dbReference>
<dbReference type="Proteomes" id="UP000799766">
    <property type="component" value="Unassembled WGS sequence"/>
</dbReference>
<dbReference type="PANTHER" id="PTHR45782">
    <property type="entry name" value="MITOCHONDRIAL RIBOSOME-ASSOCIATED GTPASE 1"/>
    <property type="match status" value="1"/>
</dbReference>
<keyword evidence="3" id="KW-0496">Mitochondrion</keyword>
<keyword evidence="8" id="KW-1185">Reference proteome</keyword>
<feature type="binding site" evidence="4">
    <location>
        <position position="198"/>
    </location>
    <ligand>
        <name>GTP</name>
        <dbReference type="ChEBI" id="CHEBI:37565"/>
    </ligand>
</feature>
<comment type="function">
    <text evidence="3">Mitochondrial GTPase involved in assembly of the large ribosomal subunit. Plays a role in expression of the mitochondrial translational machinery.</text>
</comment>
<evidence type="ECO:0000256" key="1">
    <source>
        <dbReference type="ARBA" id="ARBA00022741"/>
    </source>
</evidence>
<dbReference type="InterPro" id="IPR006073">
    <property type="entry name" value="GTP-bd"/>
</dbReference>
<name>A0A6A6NYG9_9PEZI</name>
<dbReference type="InterPro" id="IPR030378">
    <property type="entry name" value="G_CP_dom"/>
</dbReference>
<dbReference type="GO" id="GO:0005525">
    <property type="term" value="F:GTP binding"/>
    <property type="evidence" value="ECO:0007669"/>
    <property type="project" value="UniProtKB-KW"/>
</dbReference>
<dbReference type="EMBL" id="MU001682">
    <property type="protein sequence ID" value="KAF2456766.1"/>
    <property type="molecule type" value="Genomic_DNA"/>
</dbReference>
<dbReference type="PANTHER" id="PTHR45782:SF4">
    <property type="entry name" value="MITOCHONDRIAL RIBOSOME-ASSOCIATED GTPASE 1"/>
    <property type="match status" value="1"/>
</dbReference>
<protein>
    <recommendedName>
        <fullName evidence="3">Mitochondrial GTPase 1</fullName>
    </recommendedName>
</protein>
<feature type="region of interest" description="Disordered" evidence="5">
    <location>
        <begin position="316"/>
        <end position="336"/>
    </location>
</feature>
<dbReference type="CDD" id="cd01856">
    <property type="entry name" value="YlqF"/>
    <property type="match status" value="1"/>
</dbReference>
<dbReference type="FunFam" id="1.10.1580.10:FF:000009">
    <property type="entry name" value="Mitochondrial GTPase 1"/>
    <property type="match status" value="1"/>
</dbReference>
<gene>
    <name evidence="7" type="ORF">BDY21DRAFT_287252</name>
</gene>
<evidence type="ECO:0000313" key="8">
    <source>
        <dbReference type="Proteomes" id="UP000799766"/>
    </source>
</evidence>
<evidence type="ECO:0000256" key="4">
    <source>
        <dbReference type="PIRSR" id="PIRSR006230-1"/>
    </source>
</evidence>
<dbReference type="PROSITE" id="PS51721">
    <property type="entry name" value="G_CP"/>
    <property type="match status" value="1"/>
</dbReference>
<dbReference type="InterPro" id="IPR027417">
    <property type="entry name" value="P-loop_NTPase"/>
</dbReference>
<dbReference type="Gene3D" id="3.40.50.300">
    <property type="entry name" value="P-loop containing nucleotide triphosphate hydrolases"/>
    <property type="match status" value="1"/>
</dbReference>
<keyword evidence="7" id="KW-0378">Hydrolase</keyword>
<dbReference type="Pfam" id="PF01926">
    <property type="entry name" value="MMR_HSR1"/>
    <property type="match status" value="1"/>
</dbReference>
<dbReference type="SUPFAM" id="SSF52540">
    <property type="entry name" value="P-loop containing nucleoside triphosphate hydrolases"/>
    <property type="match status" value="1"/>
</dbReference>
<evidence type="ECO:0000313" key="7">
    <source>
        <dbReference type="EMBL" id="KAF2456766.1"/>
    </source>
</evidence>
<dbReference type="Gene3D" id="1.10.1580.10">
    <property type="match status" value="1"/>
</dbReference>
<reference evidence="7" key="1">
    <citation type="journal article" date="2020" name="Stud. Mycol.">
        <title>101 Dothideomycetes genomes: a test case for predicting lifestyles and emergence of pathogens.</title>
        <authorList>
            <person name="Haridas S."/>
            <person name="Albert R."/>
            <person name="Binder M."/>
            <person name="Bloem J."/>
            <person name="Labutti K."/>
            <person name="Salamov A."/>
            <person name="Andreopoulos B."/>
            <person name="Baker S."/>
            <person name="Barry K."/>
            <person name="Bills G."/>
            <person name="Bluhm B."/>
            <person name="Cannon C."/>
            <person name="Castanera R."/>
            <person name="Culley D."/>
            <person name="Daum C."/>
            <person name="Ezra D."/>
            <person name="Gonzalez J."/>
            <person name="Henrissat B."/>
            <person name="Kuo A."/>
            <person name="Liang C."/>
            <person name="Lipzen A."/>
            <person name="Lutzoni F."/>
            <person name="Magnuson J."/>
            <person name="Mondo S."/>
            <person name="Nolan M."/>
            <person name="Ohm R."/>
            <person name="Pangilinan J."/>
            <person name="Park H.-J."/>
            <person name="Ramirez L."/>
            <person name="Alfaro M."/>
            <person name="Sun H."/>
            <person name="Tritt A."/>
            <person name="Yoshinaga Y."/>
            <person name="Zwiers L.-H."/>
            <person name="Turgeon B."/>
            <person name="Goodwin S."/>
            <person name="Spatafora J."/>
            <person name="Crous P."/>
            <person name="Grigoriev I."/>
        </authorList>
    </citation>
    <scope>NUCLEOTIDE SEQUENCE</scope>
    <source>
        <strain evidence="7">ATCC 16933</strain>
    </source>
</reference>
<dbReference type="GO" id="GO:0005743">
    <property type="term" value="C:mitochondrial inner membrane"/>
    <property type="evidence" value="ECO:0007669"/>
    <property type="project" value="UniProtKB-SubCell"/>
</dbReference>
<evidence type="ECO:0000256" key="3">
    <source>
        <dbReference type="PIRNR" id="PIRNR006230"/>
    </source>
</evidence>
<dbReference type="OrthoDB" id="269151at2759"/>
<keyword evidence="1 3" id="KW-0547">Nucleotide-binding</keyword>
<feature type="binding site" evidence="4">
    <location>
        <begin position="142"/>
        <end position="147"/>
    </location>
    <ligand>
        <name>GTP</name>
        <dbReference type="ChEBI" id="CHEBI:37565"/>
    </ligand>
</feature>
<sequence length="336" mass="37518">MASSFVPRQVFPTLDSLPRTYFLGHHNAALSKMKSLLSSVDLVIECRDYRLPLTSRNPLFEQLLVGRDRLLVYTKKDLASTGRPSDAKREEIVRRWHRPSQVLFTNHHHRNDVRKVLQYAETFSSQNFSVTGSRVLVVGMPNVGKSSLLNALRSVGLGKGKAARTGAQPGITRKIASSVKISEGKDGSGGVYLLDTPGVFVPYVPDQDAMLKLALCGSVKDTIVSPVTLADYLLYHVNLVNPDLYREYRRPTNDITSLLDAVAHKTGRLQKGGMPELESAALWVIQRWRGGHLGHFVLDDVDDKALERYQRAENNRIPSMNQARKADRAAKKARSY</sequence>
<evidence type="ECO:0000256" key="5">
    <source>
        <dbReference type="SAM" id="MobiDB-lite"/>
    </source>
</evidence>
<dbReference type="AlphaFoldDB" id="A0A6A6NYG9"/>
<evidence type="ECO:0000256" key="2">
    <source>
        <dbReference type="ARBA" id="ARBA00023134"/>
    </source>
</evidence>
<dbReference type="InterPro" id="IPR016478">
    <property type="entry name" value="GTPase_MTG1"/>
</dbReference>
<feature type="domain" description="CP-type G" evidence="6">
    <location>
        <begin position="27"/>
        <end position="202"/>
    </location>
</feature>
<proteinExistence type="inferred from homology"/>
<dbReference type="GO" id="GO:0003924">
    <property type="term" value="F:GTPase activity"/>
    <property type="evidence" value="ECO:0007669"/>
    <property type="project" value="TreeGrafter"/>
</dbReference>
<keyword evidence="2 3" id="KW-0342">GTP-binding</keyword>
<dbReference type="PIRSF" id="PIRSF006230">
    <property type="entry name" value="MG442"/>
    <property type="match status" value="1"/>
</dbReference>
<comment type="similarity">
    <text evidence="3">Belongs to the TRAFAC class YlqF/YawG GTPase family. MTG1 subfamily.</text>
</comment>
<dbReference type="InterPro" id="IPR023179">
    <property type="entry name" value="GTP-bd_ortho_bundle_sf"/>
</dbReference>
<comment type="subcellular location">
    <subcellularLocation>
        <location evidence="3">Mitochondrion inner membrane</location>
        <topology evidence="3">Peripheral membrane protein</topology>
    </subcellularLocation>
</comment>
<accession>A0A6A6NYG9</accession>
<evidence type="ECO:0000259" key="6">
    <source>
        <dbReference type="PROSITE" id="PS51721"/>
    </source>
</evidence>
<organism evidence="7 8">
    <name type="scientific">Lineolata rhizophorae</name>
    <dbReference type="NCBI Taxonomy" id="578093"/>
    <lineage>
        <taxon>Eukaryota</taxon>
        <taxon>Fungi</taxon>
        <taxon>Dikarya</taxon>
        <taxon>Ascomycota</taxon>
        <taxon>Pezizomycotina</taxon>
        <taxon>Dothideomycetes</taxon>
        <taxon>Dothideomycetes incertae sedis</taxon>
        <taxon>Lineolatales</taxon>
        <taxon>Lineolataceae</taxon>
        <taxon>Lineolata</taxon>
    </lineage>
</organism>